<name>A0A8H7SAK9_9FUNG</name>
<evidence type="ECO:0000313" key="2">
    <source>
        <dbReference type="EMBL" id="KAG2224742.1"/>
    </source>
</evidence>
<feature type="compositionally biased region" description="Low complexity" evidence="1">
    <location>
        <begin position="121"/>
        <end position="153"/>
    </location>
</feature>
<organism evidence="2 3">
    <name type="scientific">Circinella minor</name>
    <dbReference type="NCBI Taxonomy" id="1195481"/>
    <lineage>
        <taxon>Eukaryota</taxon>
        <taxon>Fungi</taxon>
        <taxon>Fungi incertae sedis</taxon>
        <taxon>Mucoromycota</taxon>
        <taxon>Mucoromycotina</taxon>
        <taxon>Mucoromycetes</taxon>
        <taxon>Mucorales</taxon>
        <taxon>Lichtheimiaceae</taxon>
        <taxon>Circinella</taxon>
    </lineage>
</organism>
<gene>
    <name evidence="2" type="ORF">INT45_009057</name>
</gene>
<evidence type="ECO:0000313" key="3">
    <source>
        <dbReference type="Proteomes" id="UP000646827"/>
    </source>
</evidence>
<feature type="region of interest" description="Disordered" evidence="1">
    <location>
        <begin position="121"/>
        <end position="154"/>
    </location>
</feature>
<proteinExistence type="predicted"/>
<dbReference type="EMBL" id="JAEPRB010000038">
    <property type="protein sequence ID" value="KAG2224742.1"/>
    <property type="molecule type" value="Genomic_DNA"/>
</dbReference>
<sequence>MSKPKNASNVYDYFDFARQVDSTEALTNMYFGNALTYGEKIDKYHQKYISKARKKMTQVDNNGSPFGLEYQKYWEGAGQQRINKRKLKTAEKLTDITADTMETIAEDIGNCARKRHHGISSSLASTSTSTSNVSSSSSSLPSTSKSSTKHSTSVPLNLRSQIQPLMELVNKFDTSLKNFNIIDFVEAGVFELSKHSLDHELFEKLNKPVDETWTPDEYCAKLLNSISQADPEQEDLIVAVRTPVIEPINYRPYKHRDLRAIELITGNCANNSSWINHSHRLDLMNSPLNPILGHHRERTSAIYGAIPIINALFLQYNDKAFIEWIEIESDATKRHKWDGVMITNKKPNATIMMIEFAGGFGNEKESKNVSDLQKIYRNALRVVNADSRSACAPYPRIFTVLTSHNKVFFESLVQVDNEVYIRRRSAELTLPTSFSSFQEAVEALPSIFSWRDAVVNYIVSLPKNNQTKNAFETVSPLSSQ</sequence>
<protein>
    <submittedName>
        <fullName evidence="2">Uncharacterized protein</fullName>
    </submittedName>
</protein>
<keyword evidence="3" id="KW-1185">Reference proteome</keyword>
<accession>A0A8H7SAK9</accession>
<dbReference type="AlphaFoldDB" id="A0A8H7SAK9"/>
<comment type="caution">
    <text evidence="2">The sequence shown here is derived from an EMBL/GenBank/DDBJ whole genome shotgun (WGS) entry which is preliminary data.</text>
</comment>
<dbReference type="Proteomes" id="UP000646827">
    <property type="component" value="Unassembled WGS sequence"/>
</dbReference>
<evidence type="ECO:0000256" key="1">
    <source>
        <dbReference type="SAM" id="MobiDB-lite"/>
    </source>
</evidence>
<reference evidence="2 3" key="1">
    <citation type="submission" date="2020-12" db="EMBL/GenBank/DDBJ databases">
        <title>Metabolic potential, ecology and presence of endohyphal bacteria is reflected in genomic diversity of Mucoromycotina.</title>
        <authorList>
            <person name="Muszewska A."/>
            <person name="Okrasinska A."/>
            <person name="Steczkiewicz K."/>
            <person name="Drgas O."/>
            <person name="Orlowska M."/>
            <person name="Perlinska-Lenart U."/>
            <person name="Aleksandrzak-Piekarczyk T."/>
            <person name="Szatraj K."/>
            <person name="Zielenkiewicz U."/>
            <person name="Pilsyk S."/>
            <person name="Malc E."/>
            <person name="Mieczkowski P."/>
            <person name="Kruszewska J.S."/>
            <person name="Biernat P."/>
            <person name="Pawlowska J."/>
        </authorList>
    </citation>
    <scope>NUCLEOTIDE SEQUENCE [LARGE SCALE GENOMIC DNA]</scope>
    <source>
        <strain evidence="2 3">CBS 142.35</strain>
    </source>
</reference>
<dbReference type="OrthoDB" id="2289386at2759"/>